<dbReference type="FunFam" id="1.10.10.60:FF:000012">
    <property type="entry name" value="Metastasis-associated 1 family, member 3"/>
    <property type="match status" value="1"/>
</dbReference>
<keyword evidence="4" id="KW-0238">DNA-binding</keyword>
<evidence type="ECO:0000313" key="11">
    <source>
        <dbReference type="Proteomes" id="UP000001307"/>
    </source>
</evidence>
<dbReference type="GO" id="GO:0003677">
    <property type="term" value="F:DNA binding"/>
    <property type="evidence" value="ECO:0007669"/>
    <property type="project" value="UniProtKB-KW"/>
</dbReference>
<dbReference type="Pfam" id="PF01426">
    <property type="entry name" value="BAH"/>
    <property type="match status" value="1"/>
</dbReference>
<dbReference type="InterPro" id="IPR043151">
    <property type="entry name" value="BAH_sf"/>
</dbReference>
<feature type="domain" description="SANT" evidence="9">
    <location>
        <begin position="277"/>
        <end position="329"/>
    </location>
</feature>
<dbReference type="SUPFAM" id="SSF46689">
    <property type="entry name" value="Homeodomain-like"/>
    <property type="match status" value="1"/>
</dbReference>
<accession>E4X9M3</accession>
<evidence type="ECO:0000256" key="5">
    <source>
        <dbReference type="ARBA" id="ARBA00023242"/>
    </source>
</evidence>
<evidence type="ECO:0000259" key="9">
    <source>
        <dbReference type="PROSITE" id="PS51293"/>
    </source>
</evidence>
<dbReference type="Pfam" id="PF01448">
    <property type="entry name" value="ELM2"/>
    <property type="match status" value="1"/>
</dbReference>
<evidence type="ECO:0000259" key="8">
    <source>
        <dbReference type="PROSITE" id="PS51156"/>
    </source>
</evidence>
<dbReference type="InParanoid" id="E4X9M3"/>
<evidence type="ECO:0000256" key="4">
    <source>
        <dbReference type="ARBA" id="ARBA00023125"/>
    </source>
</evidence>
<reference evidence="10 11" key="1">
    <citation type="journal article" date="2010" name="Science">
        <title>Plasticity of animal genome architecture unmasked by rapid evolution of a pelagic tunicate.</title>
        <authorList>
            <person name="Denoeud F."/>
            <person name="Henriet S."/>
            <person name="Mungpakdee S."/>
            <person name="Aury J.M."/>
            <person name="Da Silva C."/>
            <person name="Brinkmann H."/>
            <person name="Mikhaleva J."/>
            <person name="Olsen L.C."/>
            <person name="Jubin C."/>
            <person name="Canestro C."/>
            <person name="Bouquet J.M."/>
            <person name="Danks G."/>
            <person name="Poulain J."/>
            <person name="Campsteijn C."/>
            <person name="Adamski M."/>
            <person name="Cross I."/>
            <person name="Yadetie F."/>
            <person name="Muffato M."/>
            <person name="Louis A."/>
            <person name="Butcher S."/>
            <person name="Tsagkogeorga G."/>
            <person name="Konrad A."/>
            <person name="Singh S."/>
            <person name="Jensen M.F."/>
            <person name="Cong E.H."/>
            <person name="Eikeseth-Otteraa H."/>
            <person name="Noel B."/>
            <person name="Anthouard V."/>
            <person name="Porcel B.M."/>
            <person name="Kachouri-Lafond R."/>
            <person name="Nishino A."/>
            <person name="Ugolini M."/>
            <person name="Chourrout P."/>
            <person name="Nishida H."/>
            <person name="Aasland R."/>
            <person name="Huzurbazar S."/>
            <person name="Westhof E."/>
            <person name="Delsuc F."/>
            <person name="Lehrach H."/>
            <person name="Reinhardt R."/>
            <person name="Weissenbach J."/>
            <person name="Roy S.W."/>
            <person name="Artiguenave F."/>
            <person name="Postlethwait J.H."/>
            <person name="Manak J.R."/>
            <person name="Thompson E.M."/>
            <person name="Jaillon O."/>
            <person name="Du Pasquier L."/>
            <person name="Boudinot P."/>
            <person name="Liberles D.A."/>
            <person name="Volff J.N."/>
            <person name="Philippe H."/>
            <person name="Lenhard B."/>
            <person name="Roest Crollius H."/>
            <person name="Wincker P."/>
            <person name="Chourrout D."/>
        </authorList>
    </citation>
    <scope>NUCLEOTIDE SEQUENCE [LARGE SCALE GENOMIC DNA]</scope>
</reference>
<dbReference type="InterPro" id="IPR000949">
    <property type="entry name" value="ELM2_dom"/>
</dbReference>
<dbReference type="GO" id="GO:0003682">
    <property type="term" value="F:chromatin binding"/>
    <property type="evidence" value="ECO:0007669"/>
    <property type="project" value="InterPro"/>
</dbReference>
<organism evidence="10 11">
    <name type="scientific">Oikopleura dioica</name>
    <name type="common">Tunicate</name>
    <dbReference type="NCBI Taxonomy" id="34765"/>
    <lineage>
        <taxon>Eukaryota</taxon>
        <taxon>Metazoa</taxon>
        <taxon>Chordata</taxon>
        <taxon>Tunicata</taxon>
        <taxon>Appendicularia</taxon>
        <taxon>Copelata</taxon>
        <taxon>Oikopleuridae</taxon>
        <taxon>Oikopleura</taxon>
    </lineage>
</organism>
<dbReference type="InterPro" id="IPR017884">
    <property type="entry name" value="SANT_dom"/>
</dbReference>
<dbReference type="InterPro" id="IPR040138">
    <property type="entry name" value="MIER/MTA"/>
</dbReference>
<dbReference type="InterPro" id="IPR035170">
    <property type="entry name" value="MTA1_R1"/>
</dbReference>
<dbReference type="SMART" id="SM01189">
    <property type="entry name" value="ELM2"/>
    <property type="match status" value="1"/>
</dbReference>
<dbReference type="GO" id="GO:0042826">
    <property type="term" value="F:histone deacetylase binding"/>
    <property type="evidence" value="ECO:0007669"/>
    <property type="project" value="TreeGrafter"/>
</dbReference>
<protein>
    <submittedName>
        <fullName evidence="10">Uncharacterized protein</fullName>
    </submittedName>
</protein>
<sequence length="680" mass="79186">MASQHGEENKYKVGDYVYIEQSQENPLVIRRIDELQKTAQGNVAAKVISFYRRRDIPNSLTSLADKHANDMQEYLFSDYKFNDVEKHQLTHREVFLSRQIETVNASLIRGKCSVRILSEAENMQQYIKDPDTFYYSLVFDPKQKTLLADGGDIRIGAKHQCVNIPEVLEDPAADEKFSEELEELCWAPNRIDDLSIERFTCLFRSVGTFARALDKPSCGKMGLVEAASMASRDMTLTTAYKYIHEAGYDFAKATEKLLPNTAAATCGINVGPVFVRDEFEDWSNAEVQLFEEGMQKYQKEFLSIRDDYLPWKTLPSIVEFYYLWKTSDRFCQIVFKKKRKMTEEQQKLKFVFIPPYDKPSKMCKHENQMDEKARTRPCEGCCTFESEDKLWFPWGPERYHSWLCSKCWRYWKKYGGLQLPKSTRRRIMVGTDKKLPNKTPPSVRRDQKNQKQRQQSFYLQTKASWKLMRVVCKDICYDKKIALNPFQSFKTDMEKIKAECDARLKLNPDAGIVKKRNFPNLHETVVNKIRASQVKKEEKLTNGVENHLSKSPKMEEAESKEEMKQENVKDEPVEEPQEQPKEETMEAESETPANPQENLRKGQGKHPQQLTTNRARGEEQCSFMVRPNKETKKLREKHLSLCRKFARRPTTAKDHKSELIGQIFSQPCQGESGQAELQKQ</sequence>
<evidence type="ECO:0000313" key="10">
    <source>
        <dbReference type="EMBL" id="CBY08449.1"/>
    </source>
</evidence>
<keyword evidence="2" id="KW-0863">Zinc-finger</keyword>
<feature type="domain" description="ELM2" evidence="8">
    <location>
        <begin position="151"/>
        <end position="261"/>
    </location>
</feature>
<dbReference type="GO" id="GO:0008270">
    <property type="term" value="F:zinc ion binding"/>
    <property type="evidence" value="ECO:0007669"/>
    <property type="project" value="UniProtKB-KW"/>
</dbReference>
<dbReference type="SMART" id="SM00439">
    <property type="entry name" value="BAH"/>
    <property type="match status" value="1"/>
</dbReference>
<keyword evidence="5" id="KW-0539">Nucleus</keyword>
<dbReference type="Pfam" id="PF17226">
    <property type="entry name" value="MTA_R1"/>
    <property type="match status" value="1"/>
</dbReference>
<feature type="domain" description="BAH" evidence="7">
    <location>
        <begin position="9"/>
        <end position="150"/>
    </location>
</feature>
<dbReference type="Gene3D" id="1.10.10.60">
    <property type="entry name" value="Homeodomain-like"/>
    <property type="match status" value="1"/>
</dbReference>
<keyword evidence="11" id="KW-1185">Reference proteome</keyword>
<dbReference type="InterPro" id="IPR009057">
    <property type="entry name" value="Homeodomain-like_sf"/>
</dbReference>
<gene>
    <name evidence="10" type="ORF">GSOID_T00005020001</name>
</gene>
<dbReference type="OrthoDB" id="2193595at2759"/>
<dbReference type="Gene3D" id="4.10.1240.50">
    <property type="match status" value="1"/>
</dbReference>
<dbReference type="GO" id="GO:0003713">
    <property type="term" value="F:transcription coactivator activity"/>
    <property type="evidence" value="ECO:0007669"/>
    <property type="project" value="TreeGrafter"/>
</dbReference>
<feature type="compositionally biased region" description="Basic and acidic residues" evidence="6">
    <location>
        <begin position="552"/>
        <end position="571"/>
    </location>
</feature>
<dbReference type="PROSITE" id="PS51156">
    <property type="entry name" value="ELM2"/>
    <property type="match status" value="1"/>
</dbReference>
<evidence type="ECO:0000256" key="2">
    <source>
        <dbReference type="ARBA" id="ARBA00022771"/>
    </source>
</evidence>
<dbReference type="InterPro" id="IPR001025">
    <property type="entry name" value="BAH_dom"/>
</dbReference>
<dbReference type="EMBL" id="FN653031">
    <property type="protein sequence ID" value="CBY08449.1"/>
    <property type="molecule type" value="Genomic_DNA"/>
</dbReference>
<dbReference type="Proteomes" id="UP000001307">
    <property type="component" value="Unassembled WGS sequence"/>
</dbReference>
<dbReference type="PANTHER" id="PTHR10865:SF29">
    <property type="entry name" value="METASTASIS ASSOCIATED 1-LIKE, ISOFORM D"/>
    <property type="match status" value="1"/>
</dbReference>
<evidence type="ECO:0000256" key="6">
    <source>
        <dbReference type="SAM" id="MobiDB-lite"/>
    </source>
</evidence>
<keyword evidence="3" id="KW-0862">Zinc</keyword>
<dbReference type="PROSITE" id="PS51038">
    <property type="entry name" value="BAH"/>
    <property type="match status" value="1"/>
</dbReference>
<dbReference type="Gene3D" id="2.30.30.490">
    <property type="match status" value="1"/>
</dbReference>
<evidence type="ECO:0000256" key="1">
    <source>
        <dbReference type="ARBA" id="ARBA00022723"/>
    </source>
</evidence>
<dbReference type="PROSITE" id="PS51293">
    <property type="entry name" value="SANT"/>
    <property type="match status" value="1"/>
</dbReference>
<dbReference type="PANTHER" id="PTHR10865">
    <property type="entry name" value="METASTASIS-ASSOCIATED PROTEIN AND MESODERM INDUCTION EARLY RESPONSE PROTEIN"/>
    <property type="match status" value="1"/>
</dbReference>
<dbReference type="CDD" id="cd04709">
    <property type="entry name" value="BAH_MTA"/>
    <property type="match status" value="1"/>
</dbReference>
<dbReference type="GO" id="GO:0016581">
    <property type="term" value="C:NuRD complex"/>
    <property type="evidence" value="ECO:0007669"/>
    <property type="project" value="TreeGrafter"/>
</dbReference>
<dbReference type="GO" id="GO:0003714">
    <property type="term" value="F:transcription corepressor activity"/>
    <property type="evidence" value="ECO:0007669"/>
    <property type="project" value="TreeGrafter"/>
</dbReference>
<dbReference type="AlphaFoldDB" id="E4X9M3"/>
<name>E4X9M3_OIKDI</name>
<proteinExistence type="predicted"/>
<feature type="region of interest" description="Disordered" evidence="6">
    <location>
        <begin position="532"/>
        <end position="635"/>
    </location>
</feature>
<feature type="region of interest" description="Disordered" evidence="6">
    <location>
        <begin position="431"/>
        <end position="455"/>
    </location>
</feature>
<dbReference type="FunCoup" id="E4X9M3">
    <property type="interactions" value="586"/>
</dbReference>
<dbReference type="GO" id="GO:0000122">
    <property type="term" value="P:negative regulation of transcription by RNA polymerase II"/>
    <property type="evidence" value="ECO:0007669"/>
    <property type="project" value="TreeGrafter"/>
</dbReference>
<evidence type="ECO:0000256" key="3">
    <source>
        <dbReference type="ARBA" id="ARBA00022833"/>
    </source>
</evidence>
<keyword evidence="1" id="KW-0479">Metal-binding</keyword>
<evidence type="ECO:0000259" key="7">
    <source>
        <dbReference type="PROSITE" id="PS51038"/>
    </source>
</evidence>